<dbReference type="STRING" id="1664694.A0A0N1NZD7"/>
<reference evidence="10 11" key="1">
    <citation type="submission" date="2015-06" db="EMBL/GenBank/DDBJ databases">
        <title>Draft genome of the ant-associated black yeast Phialophora attae CBS 131958.</title>
        <authorList>
            <person name="Moreno L.F."/>
            <person name="Stielow B.J."/>
            <person name="de Hoog S."/>
            <person name="Vicente V.A."/>
            <person name="Weiss V.A."/>
            <person name="de Vries M."/>
            <person name="Cruz L.M."/>
            <person name="Souza E.M."/>
        </authorList>
    </citation>
    <scope>NUCLEOTIDE SEQUENCE [LARGE SCALE GENOMIC DNA]</scope>
    <source>
        <strain evidence="10 11">CBS 131958</strain>
    </source>
</reference>
<dbReference type="VEuPathDB" id="FungiDB:AB675_4227"/>
<dbReference type="InterPro" id="IPR027165">
    <property type="entry name" value="CND3"/>
</dbReference>
<dbReference type="GO" id="GO:0007076">
    <property type="term" value="P:mitotic chromosome condensation"/>
    <property type="evidence" value="ECO:0007669"/>
    <property type="project" value="InterPro"/>
</dbReference>
<comment type="similarity">
    <text evidence="2">Belongs to the CND3 (condensin subunit 3) family.</text>
</comment>
<dbReference type="Proteomes" id="UP000038010">
    <property type="component" value="Unassembled WGS sequence"/>
</dbReference>
<dbReference type="GO" id="GO:0000796">
    <property type="term" value="C:condensin complex"/>
    <property type="evidence" value="ECO:0007669"/>
    <property type="project" value="InterPro"/>
</dbReference>
<dbReference type="OrthoDB" id="27187at2759"/>
<dbReference type="AlphaFoldDB" id="A0A0N1NZD7"/>
<dbReference type="GO" id="GO:0051301">
    <property type="term" value="P:cell division"/>
    <property type="evidence" value="ECO:0007669"/>
    <property type="project" value="UniProtKB-KW"/>
</dbReference>
<dbReference type="GO" id="GO:0000793">
    <property type="term" value="C:condensed chromosome"/>
    <property type="evidence" value="ECO:0007669"/>
    <property type="project" value="TreeGrafter"/>
</dbReference>
<keyword evidence="11" id="KW-1185">Reference proteome</keyword>
<keyword evidence="4" id="KW-0132">Cell division</keyword>
<evidence type="ECO:0000313" key="10">
    <source>
        <dbReference type="EMBL" id="KPI38480.1"/>
    </source>
</evidence>
<organism evidence="10 11">
    <name type="scientific">Cyphellophora attinorum</name>
    <dbReference type="NCBI Taxonomy" id="1664694"/>
    <lineage>
        <taxon>Eukaryota</taxon>
        <taxon>Fungi</taxon>
        <taxon>Dikarya</taxon>
        <taxon>Ascomycota</taxon>
        <taxon>Pezizomycotina</taxon>
        <taxon>Eurotiomycetes</taxon>
        <taxon>Chaetothyriomycetidae</taxon>
        <taxon>Chaetothyriales</taxon>
        <taxon>Cyphellophoraceae</taxon>
        <taxon>Cyphellophora</taxon>
    </lineage>
</organism>
<dbReference type="PANTHER" id="PTHR14418">
    <property type="entry name" value="CONDENSIN COMPLEX SUBUNIT 3-RELATED"/>
    <property type="match status" value="1"/>
</dbReference>
<dbReference type="EMBL" id="LFJN01000018">
    <property type="protein sequence ID" value="KPI38480.1"/>
    <property type="molecule type" value="Genomic_DNA"/>
</dbReference>
<accession>A0A0N1NZD7</accession>
<evidence type="ECO:0000256" key="8">
    <source>
        <dbReference type="SAM" id="MobiDB-lite"/>
    </source>
</evidence>
<keyword evidence="5" id="KW-0498">Mitosis</keyword>
<evidence type="ECO:0000256" key="2">
    <source>
        <dbReference type="ARBA" id="ARBA00006533"/>
    </source>
</evidence>
<protein>
    <submittedName>
        <fullName evidence="10">Condensin complex subunit 3</fullName>
    </submittedName>
</protein>
<feature type="region of interest" description="Disordered" evidence="8">
    <location>
        <begin position="755"/>
        <end position="778"/>
    </location>
</feature>
<comment type="subcellular location">
    <subcellularLocation>
        <location evidence="1">Chromosome</location>
    </subcellularLocation>
</comment>
<keyword evidence="6" id="KW-0226">DNA condensation</keyword>
<feature type="domain" description="Nuclear condensin complex subunit 3 C-terminal" evidence="9">
    <location>
        <begin position="566"/>
        <end position="706"/>
    </location>
</feature>
<dbReference type="RefSeq" id="XP_017998443.1">
    <property type="nucleotide sequence ID" value="XM_018144351.1"/>
</dbReference>
<evidence type="ECO:0000313" key="11">
    <source>
        <dbReference type="Proteomes" id="UP000038010"/>
    </source>
</evidence>
<evidence type="ECO:0000256" key="4">
    <source>
        <dbReference type="ARBA" id="ARBA00022618"/>
    </source>
</evidence>
<dbReference type="InterPro" id="IPR025977">
    <property type="entry name" value="Cnd3_C"/>
</dbReference>
<feature type="compositionally biased region" description="Low complexity" evidence="8">
    <location>
        <begin position="523"/>
        <end position="534"/>
    </location>
</feature>
<dbReference type="GeneID" id="28736231"/>
<dbReference type="InterPro" id="IPR016024">
    <property type="entry name" value="ARM-type_fold"/>
</dbReference>
<feature type="region of interest" description="Disordered" evidence="8">
    <location>
        <begin position="493"/>
        <end position="553"/>
    </location>
</feature>
<comment type="caution">
    <text evidence="10">The sequence shown here is derived from an EMBL/GenBank/DDBJ whole genome shotgun (WGS) entry which is preliminary data.</text>
</comment>
<dbReference type="Gene3D" id="1.25.10.10">
    <property type="entry name" value="Leucine-rich Repeat Variant"/>
    <property type="match status" value="1"/>
</dbReference>
<evidence type="ECO:0000259" key="9">
    <source>
        <dbReference type="Pfam" id="PF12719"/>
    </source>
</evidence>
<dbReference type="Pfam" id="PF12719">
    <property type="entry name" value="Cnd3"/>
    <property type="match status" value="1"/>
</dbReference>
<sequence>MSIGQIFDDVQRSSVGHKSLIKRLKRLEGIPEFDEDIKQCIFRLLEVAKAEAAGNRLVKFLTLYMQDADASSPTTSAILLALLPYLSAKDKTARYRATQIVSQILGVLSAIDDELYGAIRNELIRRLHDKVPAIRLEAVTALGRLVESEMDDNPDEKDSDSDSDYEAGLLEKLLDVLQNDSNADVRRALLLNLPITPTTLPYLLERARDRDAPTRRALYSRLLPKLGDFRHLSLSMREKLLRWGLRDRDEKVRQATARLFSERWIEDCANTKDHANETQLDGEQQSEQPEKPIAEASIPALLELLERIDIMNSGAEHGVGLDAMREFWASRPDYVDAVNFEDDFWDNLTAESAFMARTFIECCQQDPATQAKLEDKMPEVTRIGFYLQKNLNNLLDTIRAINDGTRPDDDQVDQEFIVEQLLHIAHHLDYTDEIGRRKMFSLLRDAISVAELPEESTRLAVEALRLVCNADAAGEREFTAVILEAIAEVHDTITPSEPEVPDNEEDSFVSARSEVSSEPASDTTPTRTNPNAANVPKQRKASSGKPKPTTEEEEAKALKEIVINLKCLHIAQSMLQNVTGNLQSNIHLESLLNNLVIPAVRSYEIPVRERGVLCLGLCCMLEPKLAEENAPLFVHCLARGNEGLQVMCVKILCDVLLSRGRSSASEDAALDLAPFVKGLRSEYGEVQSTAAGSLGKLMLCGFYSGNEAVFDEACEVAIGENAKGAELLSKVRAAVQVEAAQEAAVVAGADGDAGAAVAAPEKRQKSSSKRVSAESRVE</sequence>
<keyword evidence="3" id="KW-0158">Chromosome</keyword>
<dbReference type="SUPFAM" id="SSF48371">
    <property type="entry name" value="ARM repeat"/>
    <property type="match status" value="1"/>
</dbReference>
<dbReference type="InterPro" id="IPR011989">
    <property type="entry name" value="ARM-like"/>
</dbReference>
<name>A0A0N1NZD7_9EURO</name>
<gene>
    <name evidence="10" type="ORF">AB675_4227</name>
</gene>
<evidence type="ECO:0000256" key="1">
    <source>
        <dbReference type="ARBA" id="ARBA00004286"/>
    </source>
</evidence>
<evidence type="ECO:0000256" key="7">
    <source>
        <dbReference type="ARBA" id="ARBA00023306"/>
    </source>
</evidence>
<dbReference type="PANTHER" id="PTHR14418:SF5">
    <property type="entry name" value="CONDENSIN COMPLEX SUBUNIT 3"/>
    <property type="match status" value="1"/>
</dbReference>
<evidence type="ECO:0000256" key="3">
    <source>
        <dbReference type="ARBA" id="ARBA00022454"/>
    </source>
</evidence>
<evidence type="ECO:0000256" key="5">
    <source>
        <dbReference type="ARBA" id="ARBA00022776"/>
    </source>
</evidence>
<feature type="compositionally biased region" description="Polar residues" evidence="8">
    <location>
        <begin position="513"/>
        <end position="522"/>
    </location>
</feature>
<evidence type="ECO:0000256" key="6">
    <source>
        <dbReference type="ARBA" id="ARBA00023067"/>
    </source>
</evidence>
<keyword evidence="7" id="KW-0131">Cell cycle</keyword>
<proteinExistence type="inferred from homology"/>